<evidence type="ECO:0000256" key="3">
    <source>
        <dbReference type="ARBA" id="ARBA00022630"/>
    </source>
</evidence>
<evidence type="ECO:0000256" key="6">
    <source>
        <dbReference type="SAM" id="SignalP"/>
    </source>
</evidence>
<dbReference type="InterPro" id="IPR012951">
    <property type="entry name" value="BBE"/>
</dbReference>
<keyword evidence="5" id="KW-0560">Oxidoreductase</keyword>
<dbReference type="AlphaFoldDB" id="A0A9P9WDM5"/>
<feature type="signal peptide" evidence="6">
    <location>
        <begin position="1"/>
        <end position="19"/>
    </location>
</feature>
<feature type="domain" description="FAD-binding PCMH-type" evidence="7">
    <location>
        <begin position="56"/>
        <end position="233"/>
    </location>
</feature>
<evidence type="ECO:0000256" key="2">
    <source>
        <dbReference type="ARBA" id="ARBA00005466"/>
    </source>
</evidence>
<evidence type="ECO:0000313" key="8">
    <source>
        <dbReference type="EMBL" id="KAI1858191.1"/>
    </source>
</evidence>
<evidence type="ECO:0000313" key="9">
    <source>
        <dbReference type="Proteomes" id="UP000829685"/>
    </source>
</evidence>
<evidence type="ECO:0000256" key="1">
    <source>
        <dbReference type="ARBA" id="ARBA00001974"/>
    </source>
</evidence>
<sequence>MKLHSVLTLGALVVTPCRASCSSSPLIDCLNSKEVPFKLPCDSDWNDYAPTFNVRLPVTPAVIVLPKLTTELGDAVVCADHNHIHVQARSGGHSYASYSHGGVDGAMMVVLKNFNSVHMAPGNSGQNATAYVGGGVRLGNMAKAIYDADKRAMAHGTCSGVGIGGHATHGGYGFSSRSWGLALDQITGLDVILADGNLVTATADQYPDVYWAMRGAADSIGIATGFYMQTSPAPEKVVNFVYDLSPFSAVNVSTAVDSFLKIQDFVHNSTSIDRKLGFGMTLGKTSGDKGTGIFRLQGAYLGSEAEYTSRVEPLFLGGLQWATKNVAEYDWPSSLAALDGVSLTPPDPYNLHSNFFAKSVVVPEPGMNEKALTTYFEYILNGPKAPTDYFILVDLWGGADSQINTKDTEFAAFPYRNTLWVAQHYAQVAGDSPFPKEGIDWLNGLNDAMTQNLPVWHMYQNYIDPTLSREEAQAQYYTPEVLRRLRQLKEYFDPNNVFANPQSI</sequence>
<protein>
    <recommendedName>
        <fullName evidence="7">FAD-binding PCMH-type domain-containing protein</fullName>
    </recommendedName>
</protein>
<proteinExistence type="inferred from homology"/>
<evidence type="ECO:0000259" key="7">
    <source>
        <dbReference type="PROSITE" id="PS51387"/>
    </source>
</evidence>
<keyword evidence="3" id="KW-0285">Flavoprotein</keyword>
<dbReference type="Pfam" id="PF08031">
    <property type="entry name" value="BBE"/>
    <property type="match status" value="1"/>
</dbReference>
<accession>A0A9P9WDM5</accession>
<dbReference type="Gene3D" id="3.40.462.20">
    <property type="match status" value="1"/>
</dbReference>
<dbReference type="GO" id="GO:0071949">
    <property type="term" value="F:FAD binding"/>
    <property type="evidence" value="ECO:0007669"/>
    <property type="project" value="InterPro"/>
</dbReference>
<dbReference type="InterPro" id="IPR036318">
    <property type="entry name" value="FAD-bd_PCMH-like_sf"/>
</dbReference>
<dbReference type="GO" id="GO:0016491">
    <property type="term" value="F:oxidoreductase activity"/>
    <property type="evidence" value="ECO:0007669"/>
    <property type="project" value="UniProtKB-KW"/>
</dbReference>
<evidence type="ECO:0000256" key="5">
    <source>
        <dbReference type="ARBA" id="ARBA00023002"/>
    </source>
</evidence>
<comment type="similarity">
    <text evidence="2">Belongs to the oxygen-dependent FAD-linked oxidoreductase family.</text>
</comment>
<name>A0A9P9WDM5_9PEZI</name>
<dbReference type="Pfam" id="PF01565">
    <property type="entry name" value="FAD_binding_4"/>
    <property type="match status" value="1"/>
</dbReference>
<dbReference type="InterPro" id="IPR006094">
    <property type="entry name" value="Oxid_FAD_bind_N"/>
</dbReference>
<gene>
    <name evidence="8" type="ORF">JX265_010859</name>
</gene>
<reference evidence="8" key="1">
    <citation type="submission" date="2021-03" db="EMBL/GenBank/DDBJ databases">
        <title>Revisited historic fungal species revealed as producer of novel bioactive compounds through whole genome sequencing and comparative genomics.</title>
        <authorList>
            <person name="Vignolle G.A."/>
            <person name="Hochenegger N."/>
            <person name="Mach R.L."/>
            <person name="Mach-Aigner A.R."/>
            <person name="Javad Rahimi M."/>
            <person name="Salim K.A."/>
            <person name="Chan C.M."/>
            <person name="Lim L.B.L."/>
            <person name="Cai F."/>
            <person name="Druzhinina I.S."/>
            <person name="U'Ren J.M."/>
            <person name="Derntl C."/>
        </authorList>
    </citation>
    <scope>NUCLEOTIDE SEQUENCE</scope>
    <source>
        <strain evidence="8">TUCIM 5799</strain>
    </source>
</reference>
<dbReference type="PROSITE" id="PS51387">
    <property type="entry name" value="FAD_PCMH"/>
    <property type="match status" value="1"/>
</dbReference>
<dbReference type="SUPFAM" id="SSF56176">
    <property type="entry name" value="FAD-binding/transporter-associated domain-like"/>
    <property type="match status" value="1"/>
</dbReference>
<keyword evidence="4" id="KW-0274">FAD</keyword>
<comment type="caution">
    <text evidence="8">The sequence shown here is derived from an EMBL/GenBank/DDBJ whole genome shotgun (WGS) entry which is preliminary data.</text>
</comment>
<dbReference type="PANTHER" id="PTHR42973:SF39">
    <property type="entry name" value="FAD-BINDING PCMH-TYPE DOMAIN-CONTAINING PROTEIN"/>
    <property type="match status" value="1"/>
</dbReference>
<keyword evidence="9" id="KW-1185">Reference proteome</keyword>
<organism evidence="8 9">
    <name type="scientific">Neoarthrinium moseri</name>
    <dbReference type="NCBI Taxonomy" id="1658444"/>
    <lineage>
        <taxon>Eukaryota</taxon>
        <taxon>Fungi</taxon>
        <taxon>Dikarya</taxon>
        <taxon>Ascomycota</taxon>
        <taxon>Pezizomycotina</taxon>
        <taxon>Sordariomycetes</taxon>
        <taxon>Xylariomycetidae</taxon>
        <taxon>Amphisphaeriales</taxon>
        <taxon>Apiosporaceae</taxon>
        <taxon>Neoarthrinium</taxon>
    </lineage>
</organism>
<dbReference type="PANTHER" id="PTHR42973">
    <property type="entry name" value="BINDING OXIDOREDUCTASE, PUTATIVE (AFU_ORTHOLOGUE AFUA_1G17690)-RELATED"/>
    <property type="match status" value="1"/>
</dbReference>
<dbReference type="Proteomes" id="UP000829685">
    <property type="component" value="Unassembled WGS sequence"/>
</dbReference>
<dbReference type="InterPro" id="IPR050416">
    <property type="entry name" value="FAD-linked_Oxidoreductase"/>
</dbReference>
<dbReference type="EMBL" id="JAFIMR010000037">
    <property type="protein sequence ID" value="KAI1858191.1"/>
    <property type="molecule type" value="Genomic_DNA"/>
</dbReference>
<feature type="chain" id="PRO_5040306508" description="FAD-binding PCMH-type domain-containing protein" evidence="6">
    <location>
        <begin position="20"/>
        <end position="504"/>
    </location>
</feature>
<dbReference type="InterPro" id="IPR016166">
    <property type="entry name" value="FAD-bd_PCMH"/>
</dbReference>
<comment type="cofactor">
    <cofactor evidence="1">
        <name>FAD</name>
        <dbReference type="ChEBI" id="CHEBI:57692"/>
    </cofactor>
</comment>
<evidence type="ECO:0000256" key="4">
    <source>
        <dbReference type="ARBA" id="ARBA00022827"/>
    </source>
</evidence>
<keyword evidence="6" id="KW-0732">Signal</keyword>
<dbReference type="InterPro" id="IPR016169">
    <property type="entry name" value="FAD-bd_PCMH_sub2"/>
</dbReference>
<dbReference type="Gene3D" id="3.30.465.10">
    <property type="match status" value="1"/>
</dbReference>